<dbReference type="OrthoDB" id="7316at2157"/>
<dbReference type="PANTHER" id="PTHR11659:SF2">
    <property type="entry name" value="GLUTAMYL-TRNA(GLN) AMIDOTRANSFERASE SUBUNIT E"/>
    <property type="match status" value="1"/>
</dbReference>
<dbReference type="InterPro" id="IPR017958">
    <property type="entry name" value="Gln-tRNA_amidoTrfase_suB_CS"/>
</dbReference>
<keyword evidence="1 6" id="KW-0436">Ligase</keyword>
<dbReference type="InterPro" id="IPR042114">
    <property type="entry name" value="GatB_C_1"/>
</dbReference>
<dbReference type="NCBIfam" id="TIGR00134">
    <property type="entry name" value="gatE_arch"/>
    <property type="match status" value="1"/>
</dbReference>
<evidence type="ECO:0000259" key="7">
    <source>
        <dbReference type="SMART" id="SM00845"/>
    </source>
</evidence>
<comment type="catalytic activity">
    <reaction evidence="5 6">
        <text>L-glutamyl-tRNA(Gln) + L-glutamine + ATP + H2O = L-glutaminyl-tRNA(Gln) + L-glutamate + ADP + phosphate + H(+)</text>
        <dbReference type="Rhea" id="RHEA:17521"/>
        <dbReference type="Rhea" id="RHEA-COMP:9681"/>
        <dbReference type="Rhea" id="RHEA-COMP:9684"/>
        <dbReference type="ChEBI" id="CHEBI:15377"/>
        <dbReference type="ChEBI" id="CHEBI:15378"/>
        <dbReference type="ChEBI" id="CHEBI:29985"/>
        <dbReference type="ChEBI" id="CHEBI:30616"/>
        <dbReference type="ChEBI" id="CHEBI:43474"/>
        <dbReference type="ChEBI" id="CHEBI:58359"/>
        <dbReference type="ChEBI" id="CHEBI:78520"/>
        <dbReference type="ChEBI" id="CHEBI:78521"/>
        <dbReference type="ChEBI" id="CHEBI:456216"/>
    </reaction>
</comment>
<comment type="subunit">
    <text evidence="6">Heterodimer of GatD and GatE.</text>
</comment>
<comment type="similarity">
    <text evidence="6">Belongs to the GatB/GatE family. GatE subfamily.</text>
</comment>
<dbReference type="GO" id="GO:0004812">
    <property type="term" value="F:aminoacyl-tRNA ligase activity"/>
    <property type="evidence" value="ECO:0007669"/>
    <property type="project" value="InterPro"/>
</dbReference>
<proteinExistence type="inferred from homology"/>
<keyword evidence="2 6" id="KW-0547">Nucleotide-binding</keyword>
<feature type="domain" description="Asn/Gln amidotransferase" evidence="7">
    <location>
        <begin position="485"/>
        <end position="628"/>
    </location>
</feature>
<dbReference type="GO" id="GO:0006412">
    <property type="term" value="P:translation"/>
    <property type="evidence" value="ECO:0007669"/>
    <property type="project" value="UniProtKB-UniRule"/>
</dbReference>
<dbReference type="Gene3D" id="1.10.10.410">
    <property type="match status" value="1"/>
</dbReference>
<dbReference type="InterPro" id="IPR017959">
    <property type="entry name" value="Asn/Gln-tRNA_amidoTrfase_suB/E"/>
</dbReference>
<dbReference type="PANTHER" id="PTHR11659">
    <property type="entry name" value="GLUTAMYL-TRNA GLN AMIDOTRANSFERASE SUBUNIT B MITOCHONDRIAL AND PROKARYOTIC PET112-RELATED"/>
    <property type="match status" value="1"/>
</dbReference>
<dbReference type="EC" id="6.3.5.-" evidence="6"/>
<comment type="function">
    <text evidence="6">Allows the formation of correctly charged Gln-tRNA(Gln) through the transamidation of misacylated Glu-tRNA(Gln) in organisms which lack glutaminyl-tRNA synthetase. The reaction takes place in the presence of glutamine and ATP through an activated gamma-phospho-Glu-tRNA(Gln). The GatDE system is specific for glutamate and does not act on aspartate.</text>
</comment>
<evidence type="ECO:0000256" key="6">
    <source>
        <dbReference type="HAMAP-Rule" id="MF_00588"/>
    </source>
</evidence>
<sequence length="633" mass="70684">MSDDYRKLGLKVGLEVHQQLNTKHKLFCQCPTELDEKVGNSLERYLKPVMSELGEIDVAAYFEWEKGKKFVYDVPLNSSCLVECDEEPPHPMNLEAIMIGLAITIALHGNPVDEVLVMRKTVIDGSNTSGFQRTAIVGLGGYLDDVEGRISIQTIAIEEDAARKIEELKDTVRYNLDRLGIPLIEISTGPDISSPEQAKRVALEIGQMLRLTGKVKRGLGTIRQDLNVSISGGVKTEIKGVQDLDLIPKIIENEAKRQRSLLEIREALRSRLDKETFLENFMFKELTDLFRETKSRVILSELNRGGQVIGIKAPGFAGILGKEVMPGRRFGTEVSDYVKSLAGLGGIFHSDELPNYGITETEISKVRETLGIHERDAFILIVGQREKLEKAVSVIRDRLAHAFEGVPKETRAANEDGTSKFMRPQPGSARMYPETDIPSIRITTDLLREAETIAPPTPEEKLDSLLKLGLNEELAKQVLNSPRLELFEKLVTKFGQKVPPTLIASTLENTLKYVKSQGGDINRVTDSVIEKILEEVYEGRISKDSIPSILLDYCSPGENRNLREIIVKYTQLSDDELLAIISAVVKESEQELRVKGEKAFGIVMGRVMDKVRGRAEGRRVAELIRRVLKEKSG</sequence>
<dbReference type="SUPFAM" id="SSF55931">
    <property type="entry name" value="Glutamine synthetase/guanido kinase"/>
    <property type="match status" value="1"/>
</dbReference>
<keyword evidence="4 6" id="KW-0648">Protein biosynthesis</keyword>
<dbReference type="SUPFAM" id="SSF89095">
    <property type="entry name" value="GatB/YqeY motif"/>
    <property type="match status" value="1"/>
</dbReference>
<dbReference type="Gene3D" id="3.30.1360.30">
    <property type="entry name" value="GAD-like domain"/>
    <property type="match status" value="1"/>
</dbReference>
<gene>
    <name evidence="6" type="primary">gatE</name>
    <name evidence="8" type="ORF">MetMK1DRAFT_00028680</name>
</gene>
<dbReference type="HAMAP" id="MF_00588">
    <property type="entry name" value="GatE"/>
    <property type="match status" value="1"/>
</dbReference>
<dbReference type="AlphaFoldDB" id="H2C8F8"/>
<keyword evidence="8" id="KW-0808">Transferase</keyword>
<dbReference type="GO" id="GO:0070681">
    <property type="term" value="P:glutaminyl-tRNAGln biosynthesis via transamidation"/>
    <property type="evidence" value="ECO:0007669"/>
    <property type="project" value="TreeGrafter"/>
</dbReference>
<dbReference type="FunFam" id="3.30.1360.30:FF:000003">
    <property type="entry name" value="Glutamyl-tRNA(Gln) amidotransferase subunit E"/>
    <property type="match status" value="1"/>
</dbReference>
<evidence type="ECO:0000256" key="4">
    <source>
        <dbReference type="ARBA" id="ARBA00022917"/>
    </source>
</evidence>
<evidence type="ECO:0000256" key="5">
    <source>
        <dbReference type="ARBA" id="ARBA00047913"/>
    </source>
</evidence>
<dbReference type="InterPro" id="IPR029351">
    <property type="entry name" value="GAD_dom"/>
</dbReference>
<dbReference type="EMBL" id="JH597770">
    <property type="protein sequence ID" value="EHP68434.1"/>
    <property type="molecule type" value="Genomic_DNA"/>
</dbReference>
<dbReference type="Proteomes" id="UP000003980">
    <property type="component" value="Unassembled WGS sequence"/>
</dbReference>
<dbReference type="GO" id="GO:0050567">
    <property type="term" value="F:glutaminyl-tRNA synthase (glutamine-hydrolyzing) activity"/>
    <property type="evidence" value="ECO:0007669"/>
    <property type="project" value="UniProtKB-UniRule"/>
</dbReference>
<accession>H2C8F8</accession>
<dbReference type="InterPro" id="IPR018027">
    <property type="entry name" value="Asn/Gln_amidotransferase"/>
</dbReference>
<dbReference type="SUPFAM" id="SSF55261">
    <property type="entry name" value="GAD domain-like"/>
    <property type="match status" value="1"/>
</dbReference>
<evidence type="ECO:0000313" key="9">
    <source>
        <dbReference type="Proteomes" id="UP000003980"/>
    </source>
</evidence>
<dbReference type="InterPro" id="IPR004414">
    <property type="entry name" value="GatE"/>
</dbReference>
<dbReference type="InterPro" id="IPR004115">
    <property type="entry name" value="GAD-like_sf"/>
</dbReference>
<dbReference type="GO" id="GO:0005737">
    <property type="term" value="C:cytoplasm"/>
    <property type="evidence" value="ECO:0007669"/>
    <property type="project" value="InterPro"/>
</dbReference>
<dbReference type="SMART" id="SM00845">
    <property type="entry name" value="GatB_Yqey"/>
    <property type="match status" value="1"/>
</dbReference>
<dbReference type="Pfam" id="PF02934">
    <property type="entry name" value="GatB_N"/>
    <property type="match status" value="1"/>
</dbReference>
<dbReference type="GO" id="GO:0005524">
    <property type="term" value="F:ATP binding"/>
    <property type="evidence" value="ECO:0007669"/>
    <property type="project" value="UniProtKB-KW"/>
</dbReference>
<dbReference type="GO" id="GO:0016740">
    <property type="term" value="F:transferase activity"/>
    <property type="evidence" value="ECO:0007669"/>
    <property type="project" value="UniProtKB-KW"/>
</dbReference>
<name>H2C8F8_9CREN</name>
<dbReference type="Pfam" id="PF02938">
    <property type="entry name" value="GAD"/>
    <property type="match status" value="1"/>
</dbReference>
<dbReference type="InterPro" id="IPR023168">
    <property type="entry name" value="GatB_Yqey_C_2"/>
</dbReference>
<keyword evidence="3 6" id="KW-0067">ATP-binding</keyword>
<dbReference type="NCBIfam" id="NF003107">
    <property type="entry name" value="PRK04028.1"/>
    <property type="match status" value="1"/>
</dbReference>
<protein>
    <recommendedName>
        <fullName evidence="6">Glutamyl-tRNA(Gln) amidotransferase subunit E</fullName>
        <shortName evidence="6">Glu-ADT subunit E</shortName>
        <ecNumber evidence="6">6.3.5.-</ecNumber>
    </recommendedName>
</protein>
<dbReference type="InterPro" id="IPR003789">
    <property type="entry name" value="Asn/Gln_tRNA_amidoTrase-B-like"/>
</dbReference>
<evidence type="ECO:0000256" key="2">
    <source>
        <dbReference type="ARBA" id="ARBA00022741"/>
    </source>
</evidence>
<evidence type="ECO:0000256" key="3">
    <source>
        <dbReference type="ARBA" id="ARBA00022840"/>
    </source>
</evidence>
<dbReference type="PROSITE" id="PS01234">
    <property type="entry name" value="GATB"/>
    <property type="match status" value="1"/>
</dbReference>
<dbReference type="STRING" id="671065.MetMK1DRAFT_00028680"/>
<dbReference type="RefSeq" id="WP_009074831.1">
    <property type="nucleotide sequence ID" value="NZ_JH597770.1"/>
</dbReference>
<dbReference type="InterPro" id="IPR014746">
    <property type="entry name" value="Gln_synth/guanido_kin_cat_dom"/>
</dbReference>
<organism evidence="8 9">
    <name type="scientific">Metallosphaera yellowstonensis MK1</name>
    <dbReference type="NCBI Taxonomy" id="671065"/>
    <lineage>
        <taxon>Archaea</taxon>
        <taxon>Thermoproteota</taxon>
        <taxon>Thermoprotei</taxon>
        <taxon>Sulfolobales</taxon>
        <taxon>Sulfolobaceae</taxon>
        <taxon>Metallosphaera</taxon>
    </lineage>
</organism>
<dbReference type="Gene3D" id="1.10.150.380">
    <property type="entry name" value="GatB domain, N-terminal subdomain"/>
    <property type="match status" value="1"/>
</dbReference>
<dbReference type="Pfam" id="PF02637">
    <property type="entry name" value="GatB_Yqey"/>
    <property type="match status" value="1"/>
</dbReference>
<keyword evidence="9" id="KW-1185">Reference proteome</keyword>
<evidence type="ECO:0000256" key="1">
    <source>
        <dbReference type="ARBA" id="ARBA00022598"/>
    </source>
</evidence>
<reference evidence="8 9" key="1">
    <citation type="submission" date="2012-01" db="EMBL/GenBank/DDBJ databases">
        <title>Improved High-Quality Draft sequence of Metallosphaera yellowstonensis MK1.</title>
        <authorList>
            <consortium name="US DOE Joint Genome Institute"/>
            <person name="Lucas S."/>
            <person name="Han J."/>
            <person name="Cheng J.-F."/>
            <person name="Goodwin L."/>
            <person name="Pitluck S."/>
            <person name="Peters L."/>
            <person name="Teshima H."/>
            <person name="Detter J.C."/>
            <person name="Han C."/>
            <person name="Tapia R."/>
            <person name="Land M."/>
            <person name="Hauser L."/>
            <person name="Kyrpides N."/>
            <person name="Kozubal M."/>
            <person name="Macur R.E."/>
            <person name="Jay Z."/>
            <person name="Inskeep W."/>
            <person name="Woyke T."/>
        </authorList>
    </citation>
    <scope>NUCLEOTIDE SEQUENCE [LARGE SCALE GENOMIC DNA]</scope>
    <source>
        <strain evidence="8 9">MK1</strain>
    </source>
</reference>
<dbReference type="InterPro" id="IPR006075">
    <property type="entry name" value="Asn/Gln-tRNA_Trfase_suB/E_cat"/>
</dbReference>
<evidence type="ECO:0000313" key="8">
    <source>
        <dbReference type="EMBL" id="EHP68434.1"/>
    </source>
</evidence>
<dbReference type="eggNOG" id="arCOG01719">
    <property type="taxonomic scope" value="Archaea"/>
</dbReference>
<dbReference type="HOGENOM" id="CLU_030702_0_0_2"/>